<dbReference type="EMBL" id="BOON01000015">
    <property type="protein sequence ID" value="GII22006.1"/>
    <property type="molecule type" value="Genomic_DNA"/>
</dbReference>
<evidence type="ECO:0000256" key="1">
    <source>
        <dbReference type="SAM" id="MobiDB-lite"/>
    </source>
</evidence>
<keyword evidence="2" id="KW-1133">Transmembrane helix</keyword>
<dbReference type="AlphaFoldDB" id="A0A8J3TAL2"/>
<evidence type="ECO:0008006" key="5">
    <source>
        <dbReference type="Google" id="ProtNLM"/>
    </source>
</evidence>
<accession>A0A8J3TAL2</accession>
<dbReference type="Proteomes" id="UP000599074">
    <property type="component" value="Unassembled WGS sequence"/>
</dbReference>
<feature type="region of interest" description="Disordered" evidence="1">
    <location>
        <begin position="155"/>
        <end position="234"/>
    </location>
</feature>
<feature type="transmembrane region" description="Helical" evidence="2">
    <location>
        <begin position="234"/>
        <end position="252"/>
    </location>
</feature>
<feature type="compositionally biased region" description="Pro residues" evidence="1">
    <location>
        <begin position="223"/>
        <end position="234"/>
    </location>
</feature>
<proteinExistence type="predicted"/>
<feature type="region of interest" description="Disordered" evidence="1">
    <location>
        <begin position="94"/>
        <end position="119"/>
    </location>
</feature>
<dbReference type="RefSeq" id="WP_168114946.1">
    <property type="nucleotide sequence ID" value="NZ_BOON01000015.1"/>
</dbReference>
<evidence type="ECO:0000313" key="3">
    <source>
        <dbReference type="EMBL" id="GII22006.1"/>
    </source>
</evidence>
<sequence>MPAGGFRRGRRDNGLSAAEYAAVGDVDPRVGEHLLDVLAGEGIAAYLLPATDLHPVTRTTTLPTRPIDRLYADREHLGTAREYLAQLRADEGAGAGGAAVGQSATGDQAVSPSGSPVADADGKVDVEAAWARIVAGYDATFDDTAPPWPAAENISERALDDTDPDLGHRLDLETDEVEARDSAADRSERAPDRPATRSPDEPTLLDALDTFGAHLPDSDEGYTPPPPPPVPRPPAPVVLALAGIAGGLLLFFKPDVLPIDADVAMLLGFGALLAGVITLIWRLRPGDESDDGSDDDGAIV</sequence>
<name>A0A8J3TAL2_9ACTN</name>
<feature type="compositionally biased region" description="Basic and acidic residues" evidence="1">
    <location>
        <begin position="155"/>
        <end position="200"/>
    </location>
</feature>
<evidence type="ECO:0000256" key="2">
    <source>
        <dbReference type="SAM" id="Phobius"/>
    </source>
</evidence>
<evidence type="ECO:0000313" key="4">
    <source>
        <dbReference type="Proteomes" id="UP000599074"/>
    </source>
</evidence>
<gene>
    <name evidence="3" type="ORF">Pme01_16030</name>
</gene>
<organism evidence="3 4">
    <name type="scientific">Planosporangium mesophilum</name>
    <dbReference type="NCBI Taxonomy" id="689768"/>
    <lineage>
        <taxon>Bacteria</taxon>
        <taxon>Bacillati</taxon>
        <taxon>Actinomycetota</taxon>
        <taxon>Actinomycetes</taxon>
        <taxon>Micromonosporales</taxon>
        <taxon>Micromonosporaceae</taxon>
        <taxon>Planosporangium</taxon>
    </lineage>
</organism>
<protein>
    <recommendedName>
        <fullName evidence="5">DUF308 domain-containing protein</fullName>
    </recommendedName>
</protein>
<reference evidence="3" key="1">
    <citation type="submission" date="2021-01" db="EMBL/GenBank/DDBJ databases">
        <title>Whole genome shotgun sequence of Planosporangium mesophilum NBRC 109066.</title>
        <authorList>
            <person name="Komaki H."/>
            <person name="Tamura T."/>
        </authorList>
    </citation>
    <scope>NUCLEOTIDE SEQUENCE</scope>
    <source>
        <strain evidence="3">NBRC 109066</strain>
    </source>
</reference>
<keyword evidence="4" id="KW-1185">Reference proteome</keyword>
<keyword evidence="2" id="KW-0812">Transmembrane</keyword>
<comment type="caution">
    <text evidence="3">The sequence shown here is derived from an EMBL/GenBank/DDBJ whole genome shotgun (WGS) entry which is preliminary data.</text>
</comment>
<feature type="transmembrane region" description="Helical" evidence="2">
    <location>
        <begin position="264"/>
        <end position="283"/>
    </location>
</feature>
<keyword evidence="2" id="KW-0472">Membrane</keyword>